<protein>
    <submittedName>
        <fullName evidence="1">2-methylisocitrate lyase</fullName>
    </submittedName>
</protein>
<dbReference type="Gene3D" id="6.10.250.2750">
    <property type="match status" value="1"/>
</dbReference>
<keyword evidence="2" id="KW-1185">Reference proteome</keyword>
<evidence type="ECO:0000313" key="1">
    <source>
        <dbReference type="EMBL" id="GIF00441.1"/>
    </source>
</evidence>
<dbReference type="Proteomes" id="UP000636960">
    <property type="component" value="Unassembled WGS sequence"/>
</dbReference>
<keyword evidence="1" id="KW-0456">Lyase</keyword>
<sequence length="270" mass="28010">MRLRSMIEDIRGTFRRLHASGTFVLPNPWDVPSAKLLEHLGFPALATTSSGFAASLGRADQHVTRDELVGHVALLAAAVRVPISVDAERGYAADPAGVAETVRLLAEAGASGVSIEDYDPDAGHIEPVEAAAERIAAAASVCRQHGLVLTGRAENHLYGIADLPDTIARLSAYREAGASCLYAPGLTDLGDIARVVAEVGAPVNVLAMRTGPSVPQLAGAGVRRVSTGGSLAWAAYGALADAATELRETGTSTYLDRALPRPIRDAAFGA</sequence>
<dbReference type="EMBL" id="BOMV01000083">
    <property type="protein sequence ID" value="GIF00441.1"/>
    <property type="molecule type" value="Genomic_DNA"/>
</dbReference>
<dbReference type="Pfam" id="PF13714">
    <property type="entry name" value="PEP_mutase"/>
    <property type="match status" value="1"/>
</dbReference>
<dbReference type="GO" id="GO:0016829">
    <property type="term" value="F:lyase activity"/>
    <property type="evidence" value="ECO:0007669"/>
    <property type="project" value="UniProtKB-KW"/>
</dbReference>
<accession>A0A919K451</accession>
<comment type="caution">
    <text evidence="1">The sequence shown here is derived from an EMBL/GenBank/DDBJ whole genome shotgun (WGS) entry which is preliminary data.</text>
</comment>
<dbReference type="Gene3D" id="3.20.20.60">
    <property type="entry name" value="Phosphoenolpyruvate-binding domains"/>
    <property type="match status" value="1"/>
</dbReference>
<dbReference type="InterPro" id="IPR015813">
    <property type="entry name" value="Pyrv/PenolPyrv_kinase-like_dom"/>
</dbReference>
<dbReference type="InterPro" id="IPR039556">
    <property type="entry name" value="ICL/PEPM"/>
</dbReference>
<gene>
    <name evidence="1" type="ORF">Ari01nite_79050</name>
</gene>
<proteinExistence type="predicted"/>
<dbReference type="CDD" id="cd00377">
    <property type="entry name" value="ICL_PEPM"/>
    <property type="match status" value="1"/>
</dbReference>
<organism evidence="1 2">
    <name type="scientific">Paractinoplanes rishiriensis</name>
    <dbReference type="NCBI Taxonomy" id="1050105"/>
    <lineage>
        <taxon>Bacteria</taxon>
        <taxon>Bacillati</taxon>
        <taxon>Actinomycetota</taxon>
        <taxon>Actinomycetes</taxon>
        <taxon>Micromonosporales</taxon>
        <taxon>Micromonosporaceae</taxon>
        <taxon>Paractinoplanes</taxon>
    </lineage>
</organism>
<dbReference type="AlphaFoldDB" id="A0A919K451"/>
<dbReference type="InterPro" id="IPR040442">
    <property type="entry name" value="Pyrv_kinase-like_dom_sf"/>
</dbReference>
<name>A0A919K451_9ACTN</name>
<dbReference type="PANTHER" id="PTHR42905">
    <property type="entry name" value="PHOSPHOENOLPYRUVATE CARBOXYLASE"/>
    <property type="match status" value="1"/>
</dbReference>
<dbReference type="SUPFAM" id="SSF51621">
    <property type="entry name" value="Phosphoenolpyruvate/pyruvate domain"/>
    <property type="match status" value="1"/>
</dbReference>
<reference evidence="1" key="1">
    <citation type="submission" date="2021-01" db="EMBL/GenBank/DDBJ databases">
        <title>Whole genome shotgun sequence of Actinoplanes rishiriensis NBRC 108556.</title>
        <authorList>
            <person name="Komaki H."/>
            <person name="Tamura T."/>
        </authorList>
    </citation>
    <scope>NUCLEOTIDE SEQUENCE</scope>
    <source>
        <strain evidence="1">NBRC 108556</strain>
    </source>
</reference>
<evidence type="ECO:0000313" key="2">
    <source>
        <dbReference type="Proteomes" id="UP000636960"/>
    </source>
</evidence>
<dbReference type="PANTHER" id="PTHR42905:SF16">
    <property type="entry name" value="CARBOXYPHOSPHONOENOLPYRUVATE PHOSPHONOMUTASE-LIKE PROTEIN (AFU_ORTHOLOGUE AFUA_5G07230)"/>
    <property type="match status" value="1"/>
</dbReference>